<proteinExistence type="inferred from homology"/>
<dbReference type="AlphaFoldDB" id="A0A5C4LGP1"/>
<dbReference type="OrthoDB" id="9805884at2"/>
<evidence type="ECO:0000256" key="7">
    <source>
        <dbReference type="RuleBase" id="RU363032"/>
    </source>
</evidence>
<feature type="transmembrane region" description="Helical" evidence="7">
    <location>
        <begin position="362"/>
        <end position="383"/>
    </location>
</feature>
<feature type="transmembrane region" description="Helical" evidence="7">
    <location>
        <begin position="123"/>
        <end position="145"/>
    </location>
</feature>
<dbReference type="Proteomes" id="UP000305267">
    <property type="component" value="Unassembled WGS sequence"/>
</dbReference>
<dbReference type="Gene3D" id="1.10.3720.10">
    <property type="entry name" value="MetI-like"/>
    <property type="match status" value="1"/>
</dbReference>
<keyword evidence="3" id="KW-1003">Cell membrane</keyword>
<reference evidence="10 11" key="1">
    <citation type="submission" date="2019-06" db="EMBL/GenBank/DDBJ databases">
        <title>Genome of Methylobacterium sp. 17Sr1-39.</title>
        <authorList>
            <person name="Seo T."/>
        </authorList>
    </citation>
    <scope>NUCLEOTIDE SEQUENCE [LARGE SCALE GENOMIC DNA]</scope>
    <source>
        <strain evidence="10 11">17Sr1-39</strain>
    </source>
</reference>
<feature type="transmembrane region" description="Helical" evidence="7">
    <location>
        <begin position="233"/>
        <end position="253"/>
    </location>
</feature>
<dbReference type="Pfam" id="PF12911">
    <property type="entry name" value="OppC_N"/>
    <property type="match status" value="1"/>
</dbReference>
<keyword evidence="5 7" id="KW-1133">Transmembrane helix</keyword>
<dbReference type="PANTHER" id="PTHR43386:SF26">
    <property type="entry name" value="ABC TRANSPORTER PERMEASE PROTEIN"/>
    <property type="match status" value="1"/>
</dbReference>
<evidence type="ECO:0000256" key="4">
    <source>
        <dbReference type="ARBA" id="ARBA00022692"/>
    </source>
</evidence>
<evidence type="ECO:0000256" key="3">
    <source>
        <dbReference type="ARBA" id="ARBA00022475"/>
    </source>
</evidence>
<feature type="compositionally biased region" description="Basic and acidic residues" evidence="8">
    <location>
        <begin position="10"/>
        <end position="54"/>
    </location>
</feature>
<dbReference type="Pfam" id="PF00528">
    <property type="entry name" value="BPD_transp_1"/>
    <property type="match status" value="1"/>
</dbReference>
<dbReference type="InterPro" id="IPR000515">
    <property type="entry name" value="MetI-like"/>
</dbReference>
<keyword evidence="2 7" id="KW-0813">Transport</keyword>
<name>A0A5C4LGP1_9HYPH</name>
<dbReference type="CDD" id="cd06261">
    <property type="entry name" value="TM_PBP2"/>
    <property type="match status" value="1"/>
</dbReference>
<gene>
    <name evidence="10" type="ORF">FF100_14970</name>
</gene>
<keyword evidence="11" id="KW-1185">Reference proteome</keyword>
<evidence type="ECO:0000313" key="11">
    <source>
        <dbReference type="Proteomes" id="UP000305267"/>
    </source>
</evidence>
<evidence type="ECO:0000256" key="2">
    <source>
        <dbReference type="ARBA" id="ARBA00022448"/>
    </source>
</evidence>
<dbReference type="PROSITE" id="PS50928">
    <property type="entry name" value="ABC_TM1"/>
    <property type="match status" value="1"/>
</dbReference>
<dbReference type="PANTHER" id="PTHR43386">
    <property type="entry name" value="OLIGOPEPTIDE TRANSPORT SYSTEM PERMEASE PROTEIN APPC"/>
    <property type="match status" value="1"/>
</dbReference>
<dbReference type="InterPro" id="IPR035906">
    <property type="entry name" value="MetI-like_sf"/>
</dbReference>
<evidence type="ECO:0000313" key="10">
    <source>
        <dbReference type="EMBL" id="TNC12949.1"/>
    </source>
</evidence>
<feature type="domain" description="ABC transmembrane type-1" evidence="9">
    <location>
        <begin position="193"/>
        <end position="383"/>
    </location>
</feature>
<evidence type="ECO:0000256" key="6">
    <source>
        <dbReference type="ARBA" id="ARBA00023136"/>
    </source>
</evidence>
<protein>
    <submittedName>
        <fullName evidence="10">ABC transporter permease</fullName>
    </submittedName>
</protein>
<accession>A0A5C4LGP1</accession>
<keyword evidence="6 7" id="KW-0472">Membrane</keyword>
<sequence>MGGPAPPRPAPDRDPAGDGARARIRLDGRLRGRDRDDLFLARPRQADHRLDHLPRPAGDGGLPRADLAPVHADQPPGRPRLRRPRPAAAPREERRVTPEAVPQVTTHETPLRRFAGEFRENRVALAALAVVAGIVLLAVLAPLVAPQDPYDLAALSLRDARRPPGFVGSGGYTHWLGTDAQGRDLVSAMLYGLRISLEMGLLAGGLALAIGTAAGVTAAALGGRIGGAMMRLVDLQLSFPAILLAFVLSAVLGQGKLQLVAALVAAQYAYVARTAHGAAAAERHKDYVAAALSTPLSGARVLWRHILPNALPPVIVVASVQVASAISLEATLSFLGVGLPPTEPSLGTLIANGFQYMLSGRYWISVFPGLALVVLVTAVNIVGDQIRDQLNPRLRR</sequence>
<dbReference type="InterPro" id="IPR025966">
    <property type="entry name" value="OppC_N"/>
</dbReference>
<dbReference type="GO" id="GO:0055085">
    <property type="term" value="P:transmembrane transport"/>
    <property type="evidence" value="ECO:0007669"/>
    <property type="project" value="InterPro"/>
</dbReference>
<dbReference type="EMBL" id="VDDA01000005">
    <property type="protein sequence ID" value="TNC12949.1"/>
    <property type="molecule type" value="Genomic_DNA"/>
</dbReference>
<dbReference type="SUPFAM" id="SSF161098">
    <property type="entry name" value="MetI-like"/>
    <property type="match status" value="1"/>
</dbReference>
<dbReference type="InterPro" id="IPR050366">
    <property type="entry name" value="BP-dependent_transpt_permease"/>
</dbReference>
<comment type="caution">
    <text evidence="10">The sequence shown here is derived from an EMBL/GenBank/DDBJ whole genome shotgun (WGS) entry which is preliminary data.</text>
</comment>
<keyword evidence="4 7" id="KW-0812">Transmembrane</keyword>
<evidence type="ECO:0000256" key="1">
    <source>
        <dbReference type="ARBA" id="ARBA00004651"/>
    </source>
</evidence>
<dbReference type="GO" id="GO:0005886">
    <property type="term" value="C:plasma membrane"/>
    <property type="evidence" value="ECO:0007669"/>
    <property type="project" value="UniProtKB-SubCell"/>
</dbReference>
<feature type="transmembrane region" description="Helical" evidence="7">
    <location>
        <begin position="199"/>
        <end position="221"/>
    </location>
</feature>
<evidence type="ECO:0000256" key="8">
    <source>
        <dbReference type="SAM" id="MobiDB-lite"/>
    </source>
</evidence>
<comment type="subcellular location">
    <subcellularLocation>
        <location evidence="1 7">Cell membrane</location>
        <topology evidence="1 7">Multi-pass membrane protein</topology>
    </subcellularLocation>
</comment>
<organism evidence="10 11">
    <name type="scientific">Methylobacterium terricola</name>
    <dbReference type="NCBI Taxonomy" id="2583531"/>
    <lineage>
        <taxon>Bacteria</taxon>
        <taxon>Pseudomonadati</taxon>
        <taxon>Pseudomonadota</taxon>
        <taxon>Alphaproteobacteria</taxon>
        <taxon>Hyphomicrobiales</taxon>
        <taxon>Methylobacteriaceae</taxon>
        <taxon>Methylobacterium</taxon>
    </lineage>
</organism>
<comment type="similarity">
    <text evidence="7">Belongs to the binding-protein-dependent transport system permease family.</text>
</comment>
<feature type="region of interest" description="Disordered" evidence="8">
    <location>
        <begin position="1"/>
        <end position="105"/>
    </location>
</feature>
<evidence type="ECO:0000256" key="5">
    <source>
        <dbReference type="ARBA" id="ARBA00022989"/>
    </source>
</evidence>
<evidence type="ECO:0000259" key="9">
    <source>
        <dbReference type="PROSITE" id="PS50928"/>
    </source>
</evidence>